<protein>
    <submittedName>
        <fullName evidence="5">Zinc knuckle</fullName>
    </submittedName>
</protein>
<proteinExistence type="predicted"/>
<dbReference type="EMBL" id="KN731050">
    <property type="protein sequence ID" value="KIH60343.1"/>
    <property type="molecule type" value="Genomic_DNA"/>
</dbReference>
<dbReference type="Gene3D" id="4.10.60.10">
    <property type="entry name" value="Zinc finger, CCHC-type"/>
    <property type="match status" value="1"/>
</dbReference>
<dbReference type="SUPFAM" id="SSF57756">
    <property type="entry name" value="Retrovirus zinc finger-like domains"/>
    <property type="match status" value="1"/>
</dbReference>
<evidence type="ECO:0000256" key="1">
    <source>
        <dbReference type="PROSITE-ProRule" id="PRU00047"/>
    </source>
</evidence>
<feature type="region of interest" description="Disordered" evidence="3">
    <location>
        <begin position="471"/>
        <end position="531"/>
    </location>
</feature>
<dbReference type="GO" id="GO:0008270">
    <property type="term" value="F:zinc ion binding"/>
    <property type="evidence" value="ECO:0007669"/>
    <property type="project" value="UniProtKB-KW"/>
</dbReference>
<dbReference type="PROSITE" id="PS50158">
    <property type="entry name" value="ZF_CCHC"/>
    <property type="match status" value="1"/>
</dbReference>
<dbReference type="GO" id="GO:0005737">
    <property type="term" value="C:cytoplasm"/>
    <property type="evidence" value="ECO:0007669"/>
    <property type="project" value="UniProtKB-ARBA"/>
</dbReference>
<evidence type="ECO:0000313" key="5">
    <source>
        <dbReference type="EMBL" id="KIH60343.1"/>
    </source>
</evidence>
<feature type="compositionally biased region" description="Basic residues" evidence="3">
    <location>
        <begin position="478"/>
        <end position="489"/>
    </location>
</feature>
<evidence type="ECO:0000259" key="4">
    <source>
        <dbReference type="PROSITE" id="PS50158"/>
    </source>
</evidence>
<feature type="coiled-coil region" evidence="2">
    <location>
        <begin position="173"/>
        <end position="200"/>
    </location>
</feature>
<dbReference type="GO" id="GO:0019899">
    <property type="term" value="F:enzyme binding"/>
    <property type="evidence" value="ECO:0007669"/>
    <property type="project" value="UniProtKB-ARBA"/>
</dbReference>
<accession>A0A0C2CTX2</accession>
<dbReference type="Proteomes" id="UP000054047">
    <property type="component" value="Unassembled WGS sequence"/>
</dbReference>
<organism evidence="5 6">
    <name type="scientific">Ancylostoma duodenale</name>
    <dbReference type="NCBI Taxonomy" id="51022"/>
    <lineage>
        <taxon>Eukaryota</taxon>
        <taxon>Metazoa</taxon>
        <taxon>Ecdysozoa</taxon>
        <taxon>Nematoda</taxon>
        <taxon>Chromadorea</taxon>
        <taxon>Rhabditida</taxon>
        <taxon>Rhabditina</taxon>
        <taxon>Rhabditomorpha</taxon>
        <taxon>Strongyloidea</taxon>
        <taxon>Ancylostomatidae</taxon>
        <taxon>Ancylostomatinae</taxon>
        <taxon>Ancylostoma</taxon>
    </lineage>
</organism>
<evidence type="ECO:0000256" key="3">
    <source>
        <dbReference type="SAM" id="MobiDB-lite"/>
    </source>
</evidence>
<gene>
    <name evidence="5" type="ORF">ANCDUO_09409</name>
</gene>
<keyword evidence="2" id="KW-0175">Coiled coil</keyword>
<dbReference type="InterPro" id="IPR036875">
    <property type="entry name" value="Znf_CCHC_sf"/>
</dbReference>
<dbReference type="SMART" id="SM00343">
    <property type="entry name" value="ZnF_C2HC"/>
    <property type="match status" value="1"/>
</dbReference>
<dbReference type="AlphaFoldDB" id="A0A0C2CTX2"/>
<evidence type="ECO:0000313" key="6">
    <source>
        <dbReference type="Proteomes" id="UP000054047"/>
    </source>
</evidence>
<keyword evidence="1" id="KW-0862">Zinc</keyword>
<keyword evidence="6" id="KW-1185">Reference proteome</keyword>
<sequence length="669" mass="76117">MASVLNEDDLLRTPEEVDPQDEMDLEEVRTNDSVSALYNKEFEKLAAKILAQLNMVGITCDSELGKSMHADDPRRECIMASAQEQTAVAKEIVKGTLAELHDLGCPQVGADLIEALRQSRIYKGTQLQKRLERHKALRKMIQDACKTVGCPEQQISERIQSLIADSVEAKRKCEYLRDLLKQNELQMEHLRQQVEELGHAREADMQQKSGIEQRPPPVEGLSQNSGAGYLVSERTTMFQDYEQQTSMQSALRCCESTRRGEFENSRGTQHSLDTGEVVMSDFSMSDYIRSMSLPDVQPFSSKPSECFKRFLNSFEIKYPKTKWKDSSRLKLLQSFLRKNALTVFETLPQQVRKSTFDEVVDAMKKRLRVDSNSERVKALSELRRLSIREDQSVSDFCLVLEKVAHKAYPGTPREVTSLQMAEILCRQLAAWNFSYCLTEALQVSATSEAYDRVKEVALRLERSIRAAEEYGSMGKSRPSFKTKPSKYSRTKSDWYNSNHAEQEFQRKEKQGAEENKTSTQNQIPKEKRREEPRKCYNCGKMGHIAKDCRVTSTQNRTSPPGLEHPKRASGAYSSLVVKWTCATREDSPEILNELFGDKSLAGITIFGMDATALLDTWSQTTIVPLQLLKRAVDMDINLDGYIERIPGPSVRIRDASGNEMEFMDTIRVQ</sequence>
<dbReference type="GO" id="GO:0003676">
    <property type="term" value="F:nucleic acid binding"/>
    <property type="evidence" value="ECO:0007669"/>
    <property type="project" value="InterPro"/>
</dbReference>
<reference evidence="5 6" key="1">
    <citation type="submission" date="2013-12" db="EMBL/GenBank/DDBJ databases">
        <title>Draft genome of the parsitic nematode Ancylostoma duodenale.</title>
        <authorList>
            <person name="Mitreva M."/>
        </authorList>
    </citation>
    <scope>NUCLEOTIDE SEQUENCE [LARGE SCALE GENOMIC DNA]</scope>
    <source>
        <strain evidence="5 6">Zhejiang</strain>
    </source>
</reference>
<keyword evidence="1" id="KW-0863">Zinc-finger</keyword>
<feature type="compositionally biased region" description="Basic and acidic residues" evidence="3">
    <location>
        <begin position="500"/>
        <end position="516"/>
    </location>
</feature>
<dbReference type="Pfam" id="PF00098">
    <property type="entry name" value="zf-CCHC"/>
    <property type="match status" value="1"/>
</dbReference>
<feature type="domain" description="CCHC-type" evidence="4">
    <location>
        <begin position="533"/>
        <end position="549"/>
    </location>
</feature>
<feature type="region of interest" description="Disordered" evidence="3">
    <location>
        <begin position="1"/>
        <end position="22"/>
    </location>
</feature>
<name>A0A0C2CTX2_9BILA</name>
<feature type="region of interest" description="Disordered" evidence="3">
    <location>
        <begin position="201"/>
        <end position="225"/>
    </location>
</feature>
<keyword evidence="1" id="KW-0479">Metal-binding</keyword>
<dbReference type="OrthoDB" id="5837934at2759"/>
<evidence type="ECO:0000256" key="2">
    <source>
        <dbReference type="SAM" id="Coils"/>
    </source>
</evidence>
<dbReference type="InterPro" id="IPR001878">
    <property type="entry name" value="Znf_CCHC"/>
</dbReference>